<dbReference type="EMBL" id="AWSI01000009">
    <property type="protein sequence ID" value="ERH31804.1"/>
    <property type="molecule type" value="Genomic_DNA"/>
</dbReference>
<organism evidence="1 2">
    <name type="scientific">Alloscardovia omnicolens F0580</name>
    <dbReference type="NCBI Taxonomy" id="1321816"/>
    <lineage>
        <taxon>Bacteria</taxon>
        <taxon>Bacillati</taxon>
        <taxon>Actinomycetota</taxon>
        <taxon>Actinomycetes</taxon>
        <taxon>Bifidobacteriales</taxon>
        <taxon>Bifidobacteriaceae</taxon>
        <taxon>Alloscardovia</taxon>
    </lineage>
</organism>
<gene>
    <name evidence="1" type="ORF">HMPREF9244_00242</name>
</gene>
<dbReference type="STRING" id="419015.HMPREF3214_00116"/>
<name>U1RDX1_9BIFI</name>
<dbReference type="AlphaFoldDB" id="U1RDX1"/>
<dbReference type="HOGENOM" id="CLU_2766744_0_0_11"/>
<evidence type="ECO:0000313" key="1">
    <source>
        <dbReference type="EMBL" id="ERH31804.1"/>
    </source>
</evidence>
<protein>
    <submittedName>
        <fullName evidence="1">Uncharacterized protein</fullName>
    </submittedName>
</protein>
<proteinExistence type="predicted"/>
<accession>U1RDX1</accession>
<reference evidence="1 2" key="1">
    <citation type="submission" date="2013-08" db="EMBL/GenBank/DDBJ databases">
        <authorList>
            <person name="Weinstock G."/>
            <person name="Sodergren E."/>
            <person name="Wylie T."/>
            <person name="Fulton L."/>
            <person name="Fulton R."/>
            <person name="Fronick C."/>
            <person name="O'Laughlin M."/>
            <person name="Godfrey J."/>
            <person name="Miner T."/>
            <person name="Herter B."/>
            <person name="Appelbaum E."/>
            <person name="Cordes M."/>
            <person name="Lek S."/>
            <person name="Wollam A."/>
            <person name="Pepin K.H."/>
            <person name="Palsikar V.B."/>
            <person name="Mitreva M."/>
            <person name="Wilson R.K."/>
        </authorList>
    </citation>
    <scope>NUCLEOTIDE SEQUENCE [LARGE SCALE GENOMIC DNA]</scope>
    <source>
        <strain evidence="1 2">F0580</strain>
    </source>
</reference>
<sequence length="69" mass="8282">MGKEEYNHGFLSIRKTKMLCCRLLVIQNNRENAERADYLSRSLFLLFLSRYLSQVLFYTLSTQEYPLRV</sequence>
<keyword evidence="2" id="KW-1185">Reference proteome</keyword>
<evidence type="ECO:0000313" key="2">
    <source>
        <dbReference type="Proteomes" id="UP000016519"/>
    </source>
</evidence>
<comment type="caution">
    <text evidence="1">The sequence shown here is derived from an EMBL/GenBank/DDBJ whole genome shotgun (WGS) entry which is preliminary data.</text>
</comment>
<dbReference type="Proteomes" id="UP000016519">
    <property type="component" value="Unassembled WGS sequence"/>
</dbReference>